<comment type="caution">
    <text evidence="1">The sequence shown here is derived from an EMBL/GenBank/DDBJ whole genome shotgun (WGS) entry which is preliminary data.</text>
</comment>
<dbReference type="GO" id="GO:0004190">
    <property type="term" value="F:aspartic-type endopeptidase activity"/>
    <property type="evidence" value="ECO:0007669"/>
    <property type="project" value="InterPro"/>
</dbReference>
<organism evidence="1">
    <name type="scientific">Populus alba</name>
    <name type="common">White poplar</name>
    <dbReference type="NCBI Taxonomy" id="43335"/>
    <lineage>
        <taxon>Eukaryota</taxon>
        <taxon>Viridiplantae</taxon>
        <taxon>Streptophyta</taxon>
        <taxon>Embryophyta</taxon>
        <taxon>Tracheophyta</taxon>
        <taxon>Spermatophyta</taxon>
        <taxon>Magnoliopsida</taxon>
        <taxon>eudicotyledons</taxon>
        <taxon>Gunneridae</taxon>
        <taxon>Pentapetalae</taxon>
        <taxon>rosids</taxon>
        <taxon>fabids</taxon>
        <taxon>Malpighiales</taxon>
        <taxon>Salicaceae</taxon>
        <taxon>Saliceae</taxon>
        <taxon>Populus</taxon>
    </lineage>
</organism>
<dbReference type="SUPFAM" id="SSF50630">
    <property type="entry name" value="Acid proteases"/>
    <property type="match status" value="1"/>
</dbReference>
<dbReference type="Gene3D" id="2.40.70.10">
    <property type="entry name" value="Acid Proteases"/>
    <property type="match status" value="1"/>
</dbReference>
<dbReference type="Pfam" id="PF13650">
    <property type="entry name" value="Asp_protease_2"/>
    <property type="match status" value="1"/>
</dbReference>
<dbReference type="AlphaFoldDB" id="A0A4U5Q788"/>
<gene>
    <name evidence="1" type="ORF">D5086_0000146500</name>
</gene>
<dbReference type="PROSITE" id="PS00141">
    <property type="entry name" value="ASP_PROTEASE"/>
    <property type="match status" value="1"/>
</dbReference>
<name>A0A4U5Q788_POPAL</name>
<dbReference type="InterPro" id="IPR021109">
    <property type="entry name" value="Peptidase_aspartic_dom_sf"/>
</dbReference>
<dbReference type="CDD" id="cd00303">
    <property type="entry name" value="retropepsin_like"/>
    <property type="match status" value="1"/>
</dbReference>
<sequence>MLEGYDGNNSFLANNGNEELISEESQEEMVTPEITLHALTGWTMPKIIRISVKIGSHHVTVLIDSGSTHNFISERMANLLRLSVMPSYTFSVRVANEENLRCKGRFEKEGQRKRLVGVDGQDIQAASFKEISKEIHPSNVLFALCHQVTDVESSQTIHPSM</sequence>
<accession>A0A4U5Q788</accession>
<dbReference type="InterPro" id="IPR001969">
    <property type="entry name" value="Aspartic_peptidase_AS"/>
</dbReference>
<evidence type="ECO:0000313" key="1">
    <source>
        <dbReference type="EMBL" id="TKS04095.1"/>
    </source>
</evidence>
<reference evidence="1" key="1">
    <citation type="submission" date="2018-10" db="EMBL/GenBank/DDBJ databases">
        <title>Population genomic analysis revealed the cold adaptation of white poplar.</title>
        <authorList>
            <person name="Liu Y.-J."/>
        </authorList>
    </citation>
    <scope>NUCLEOTIDE SEQUENCE [LARGE SCALE GENOMIC DNA]</scope>
    <source>
        <strain evidence="1">PAL-ZL1</strain>
    </source>
</reference>
<protein>
    <submittedName>
        <fullName evidence="1">Uncharacterized protein</fullName>
    </submittedName>
</protein>
<dbReference type="EMBL" id="RCHU01000467">
    <property type="protein sequence ID" value="TKS04095.1"/>
    <property type="molecule type" value="Genomic_DNA"/>
</dbReference>
<proteinExistence type="predicted"/>
<dbReference type="GO" id="GO:0006508">
    <property type="term" value="P:proteolysis"/>
    <property type="evidence" value="ECO:0007669"/>
    <property type="project" value="InterPro"/>
</dbReference>